<gene>
    <name evidence="1" type="ORF">JOC58_004587</name>
</gene>
<sequence>MMTSTTSSESSYKVKLSQWEALLLESLRSRGWSEHQLLELGTLEQLPIDRSDYEWDYTELAALANTQPERYRQAVQQGYQIKYNTIRGLRSWLHITFDIEPEMLLEEGHEAIYVTLTDKQLHHLRHVLSPGWVIRVESAPLYGIEPQYRSMP</sequence>
<evidence type="ECO:0000313" key="1">
    <source>
        <dbReference type="EMBL" id="MDR6246642.1"/>
    </source>
</evidence>
<keyword evidence="2" id="KW-1185">Reference proteome</keyword>
<evidence type="ECO:0000313" key="2">
    <source>
        <dbReference type="Proteomes" id="UP001185028"/>
    </source>
</evidence>
<protein>
    <submittedName>
        <fullName evidence="1">Uncharacterized protein</fullName>
    </submittedName>
</protein>
<reference evidence="1 2" key="1">
    <citation type="submission" date="2023-07" db="EMBL/GenBank/DDBJ databases">
        <title>Genomic Encyclopedia of Type Strains, Phase IV (KMG-IV): sequencing the most valuable type-strain genomes for metagenomic binning, comparative biology and taxonomic classification.</title>
        <authorList>
            <person name="Goeker M."/>
        </authorList>
    </citation>
    <scope>NUCLEOTIDE SEQUENCE [LARGE SCALE GENOMIC DNA]</scope>
    <source>
        <strain evidence="1 2">DSM 22170</strain>
    </source>
</reference>
<dbReference type="RefSeq" id="WP_229685577.1">
    <property type="nucleotide sequence ID" value="NZ_BMMB01000001.1"/>
</dbReference>
<comment type="caution">
    <text evidence="1">The sequence shown here is derived from an EMBL/GenBank/DDBJ whole genome shotgun (WGS) entry which is preliminary data.</text>
</comment>
<proteinExistence type="predicted"/>
<organism evidence="1 2">
    <name type="scientific">Paenibacillus hunanensis</name>
    <dbReference type="NCBI Taxonomy" id="539262"/>
    <lineage>
        <taxon>Bacteria</taxon>
        <taxon>Bacillati</taxon>
        <taxon>Bacillota</taxon>
        <taxon>Bacilli</taxon>
        <taxon>Bacillales</taxon>
        <taxon>Paenibacillaceae</taxon>
        <taxon>Paenibacillus</taxon>
    </lineage>
</organism>
<dbReference type="Proteomes" id="UP001185028">
    <property type="component" value="Unassembled WGS sequence"/>
</dbReference>
<name>A0ABU1J7Y5_9BACL</name>
<dbReference type="EMBL" id="JAVDQH010000035">
    <property type="protein sequence ID" value="MDR6246642.1"/>
    <property type="molecule type" value="Genomic_DNA"/>
</dbReference>
<accession>A0ABU1J7Y5</accession>